<dbReference type="PANTHER" id="PTHR37909">
    <property type="entry name" value="S-ADENOSYL-L-METHIONINE-DEPENDENT METHYLTRANSFERASES SUPERFAMILY PROTEIN"/>
    <property type="match status" value="1"/>
</dbReference>
<gene>
    <name evidence="2" type="ORF">TSUD_360240</name>
</gene>
<dbReference type="PANTHER" id="PTHR37909:SF1">
    <property type="entry name" value="S-ADENOSYL-L-METHIONINE-DEPENDENT METHYLTRANSFERASES SUPERFAMILY PROTEIN"/>
    <property type="match status" value="1"/>
</dbReference>
<dbReference type="Proteomes" id="UP000242715">
    <property type="component" value="Unassembled WGS sequence"/>
</dbReference>
<keyword evidence="1" id="KW-0812">Transmembrane</keyword>
<reference evidence="3" key="1">
    <citation type="journal article" date="2017" name="Front. Plant Sci.">
        <title>Climate Clever Clovers: New Paradigm to Reduce the Environmental Footprint of Ruminants by Breeding Low Methanogenic Forages Utilizing Haplotype Variation.</title>
        <authorList>
            <person name="Kaur P."/>
            <person name="Appels R."/>
            <person name="Bayer P.E."/>
            <person name="Keeble-Gagnere G."/>
            <person name="Wang J."/>
            <person name="Hirakawa H."/>
            <person name="Shirasawa K."/>
            <person name="Vercoe P."/>
            <person name="Stefanova K."/>
            <person name="Durmic Z."/>
            <person name="Nichols P."/>
            <person name="Revell C."/>
            <person name="Isobe S.N."/>
            <person name="Edwards D."/>
            <person name="Erskine W."/>
        </authorList>
    </citation>
    <scope>NUCLEOTIDE SEQUENCE [LARGE SCALE GENOMIC DNA]</scope>
    <source>
        <strain evidence="3">cv. Daliak</strain>
    </source>
</reference>
<dbReference type="SUPFAM" id="SSF53335">
    <property type="entry name" value="S-adenosyl-L-methionine-dependent methyltransferases"/>
    <property type="match status" value="1"/>
</dbReference>
<dbReference type="OrthoDB" id="186626at2759"/>
<dbReference type="Gene3D" id="3.40.50.150">
    <property type="entry name" value="Vaccinia Virus protein VP39"/>
    <property type="match status" value="1"/>
</dbReference>
<name>A0A2Z6N236_TRISU</name>
<dbReference type="EMBL" id="DF973419">
    <property type="protein sequence ID" value="GAU30130.1"/>
    <property type="molecule type" value="Genomic_DNA"/>
</dbReference>
<evidence type="ECO:0000313" key="2">
    <source>
        <dbReference type="EMBL" id="GAU30130.1"/>
    </source>
</evidence>
<proteinExistence type="predicted"/>
<evidence type="ECO:0000313" key="3">
    <source>
        <dbReference type="Proteomes" id="UP000242715"/>
    </source>
</evidence>
<protein>
    <submittedName>
        <fullName evidence="2">Uncharacterized protein</fullName>
    </submittedName>
</protein>
<evidence type="ECO:0000256" key="1">
    <source>
        <dbReference type="SAM" id="Phobius"/>
    </source>
</evidence>
<organism evidence="2 3">
    <name type="scientific">Trifolium subterraneum</name>
    <name type="common">Subterranean clover</name>
    <dbReference type="NCBI Taxonomy" id="3900"/>
    <lineage>
        <taxon>Eukaryota</taxon>
        <taxon>Viridiplantae</taxon>
        <taxon>Streptophyta</taxon>
        <taxon>Embryophyta</taxon>
        <taxon>Tracheophyta</taxon>
        <taxon>Spermatophyta</taxon>
        <taxon>Magnoliopsida</taxon>
        <taxon>eudicotyledons</taxon>
        <taxon>Gunneridae</taxon>
        <taxon>Pentapetalae</taxon>
        <taxon>rosids</taxon>
        <taxon>fabids</taxon>
        <taxon>Fabales</taxon>
        <taxon>Fabaceae</taxon>
        <taxon>Papilionoideae</taxon>
        <taxon>50 kb inversion clade</taxon>
        <taxon>NPAAA clade</taxon>
        <taxon>Hologalegina</taxon>
        <taxon>IRL clade</taxon>
        <taxon>Trifolieae</taxon>
        <taxon>Trifolium</taxon>
    </lineage>
</organism>
<dbReference type="AlphaFoldDB" id="A0A2Z6N236"/>
<keyword evidence="3" id="KW-1185">Reference proteome</keyword>
<sequence length="335" mass="37424">MKTEHNNNKNKKLSVIITIIKPAAYFILLLLTYTLGYLSHSFPTPSLPPPIFSPPLLQPPQISSSFLRLSVVNTTELEPFRVKTHCADPIPPENIRQKIINSLFNGNSPFVNFPPPHAAAILGRSKKVKGWGSNGAVFENLIRKVKPKIIVEVGTFLGASAIHMAELTQQLGLKTQILCIDDFRGWAGFRDQFKNIAMLNGDVLLYYQFLQNVVTFNKTGTVLPVPFSSGSALMKLCEWGVWADLVEIDAGHDFLSAWSDINRGLRILRPGGVIFGHDYFTAADNKGVRRAVDLFAKIHGFKVNIDGQHWVDIEHRLNHKSLMKELEIQNSSSDN</sequence>
<dbReference type="InterPro" id="IPR029063">
    <property type="entry name" value="SAM-dependent_MTases_sf"/>
</dbReference>
<keyword evidence="1" id="KW-1133">Transmembrane helix</keyword>
<keyword evidence="1" id="KW-0472">Membrane</keyword>
<dbReference type="Pfam" id="PF13578">
    <property type="entry name" value="Methyltransf_24"/>
    <property type="match status" value="1"/>
</dbReference>
<feature type="transmembrane region" description="Helical" evidence="1">
    <location>
        <begin position="12"/>
        <end position="38"/>
    </location>
</feature>
<accession>A0A2Z6N236</accession>